<evidence type="ECO:0000313" key="1">
    <source>
        <dbReference type="Proteomes" id="UP000694853"/>
    </source>
</evidence>
<dbReference type="PANTHER" id="PTHR34427:SF5">
    <property type="entry name" value="DUF4283 DOMAIN-CONTAINING PROTEIN"/>
    <property type="match status" value="1"/>
</dbReference>
<dbReference type="PANTHER" id="PTHR34427">
    <property type="entry name" value="DUF4283 DOMAIN PROTEIN"/>
    <property type="match status" value="1"/>
</dbReference>
<organism evidence="1 2">
    <name type="scientific">Abrus precatorius</name>
    <name type="common">Indian licorice</name>
    <name type="synonym">Glycine abrus</name>
    <dbReference type="NCBI Taxonomy" id="3816"/>
    <lineage>
        <taxon>Eukaryota</taxon>
        <taxon>Viridiplantae</taxon>
        <taxon>Streptophyta</taxon>
        <taxon>Embryophyta</taxon>
        <taxon>Tracheophyta</taxon>
        <taxon>Spermatophyta</taxon>
        <taxon>Magnoliopsida</taxon>
        <taxon>eudicotyledons</taxon>
        <taxon>Gunneridae</taxon>
        <taxon>Pentapetalae</taxon>
        <taxon>rosids</taxon>
        <taxon>fabids</taxon>
        <taxon>Fabales</taxon>
        <taxon>Fabaceae</taxon>
        <taxon>Papilionoideae</taxon>
        <taxon>50 kb inversion clade</taxon>
        <taxon>NPAAA clade</taxon>
        <taxon>indigoferoid/millettioid clade</taxon>
        <taxon>Abreae</taxon>
        <taxon>Abrus</taxon>
    </lineage>
</organism>
<dbReference type="InterPro" id="IPR035979">
    <property type="entry name" value="RBD_domain_sf"/>
</dbReference>
<dbReference type="GeneID" id="113870247"/>
<dbReference type="InterPro" id="IPR012677">
    <property type="entry name" value="Nucleotide-bd_a/b_plait_sf"/>
</dbReference>
<accession>A0A8B8M281</accession>
<dbReference type="Proteomes" id="UP000694853">
    <property type="component" value="Unplaced"/>
</dbReference>
<evidence type="ECO:0000313" key="2">
    <source>
        <dbReference type="RefSeq" id="XP_027362640.1"/>
    </source>
</evidence>
<dbReference type="OrthoDB" id="1749329at2759"/>
<dbReference type="Gene3D" id="3.30.70.330">
    <property type="match status" value="1"/>
</dbReference>
<gene>
    <name evidence="2" type="primary">LOC113870247</name>
</gene>
<dbReference type="GO" id="GO:0003676">
    <property type="term" value="F:nucleic acid binding"/>
    <property type="evidence" value="ECO:0007669"/>
    <property type="project" value="InterPro"/>
</dbReference>
<sequence>MVERRSRGRGKFGGHLGKVLNNSTSLVTNISTVGKVVDVFIPQKSDKLGRRFGFVCFVDVAEAKSLEAKLRSIVIGRMRLSINLTRHAREKTVGTKVSAKGSETRHSFVIGATKTSGNTYAEKLKAPRLIETHIGKKCVEKKKPWAHLEFEVDEGRIEECRGAMVGRLHRKQDLKNMRGALLREGMLDINLTTMGDDIVLVESDAGVDLVDTVSLNKLWWEKWFYDLREWHPSMVAVRRVTWVRCYGVPLHAWGELFFRKLVSSLGDFIQIDQVTAERRRLDYGRIQLGTTIAELIKQNITVKINDRFYSIVMLEEHACDVLAATEEGVANSSEDGNNSSEGVLEGDIRSKGRVVGSVIRGEVSAKGCLVDEGLGASGVDATGPTVAICDAVNEPSENVERGVQIVRDGLNLSDPFGLDALI</sequence>
<reference evidence="2" key="2">
    <citation type="submission" date="2025-08" db="UniProtKB">
        <authorList>
            <consortium name="RefSeq"/>
        </authorList>
    </citation>
    <scope>IDENTIFICATION</scope>
    <source>
        <tissue evidence="2">Young leaves</tissue>
    </source>
</reference>
<keyword evidence="1" id="KW-1185">Reference proteome</keyword>
<dbReference type="SUPFAM" id="SSF54928">
    <property type="entry name" value="RNA-binding domain, RBD"/>
    <property type="match status" value="1"/>
</dbReference>
<dbReference type="KEGG" id="aprc:113870247"/>
<protein>
    <submittedName>
        <fullName evidence="2">Uncharacterized protein LOC113870247</fullName>
    </submittedName>
</protein>
<name>A0A8B8M281_ABRPR</name>
<dbReference type="AlphaFoldDB" id="A0A8B8M281"/>
<reference evidence="1" key="1">
    <citation type="journal article" date="2019" name="Toxins">
        <title>Detection of Abrin-Like and Prepropulchellin-Like Toxin Genes and Transcripts Using Whole Genome Sequencing and Full-Length Transcript Sequencing of Abrus precatorius.</title>
        <authorList>
            <person name="Hovde B.T."/>
            <person name="Daligault H.E."/>
            <person name="Hanschen E.R."/>
            <person name="Kunde Y.A."/>
            <person name="Johnson M.B."/>
            <person name="Starkenburg S.R."/>
            <person name="Johnson S.L."/>
        </authorList>
    </citation>
    <scope>NUCLEOTIDE SEQUENCE [LARGE SCALE GENOMIC DNA]</scope>
</reference>
<proteinExistence type="predicted"/>
<dbReference type="RefSeq" id="XP_027362640.1">
    <property type="nucleotide sequence ID" value="XM_027506839.1"/>
</dbReference>